<feature type="active site" evidence="7">
    <location>
        <position position="151"/>
    </location>
</feature>
<comment type="similarity">
    <text evidence="1 9">Belongs to the peptidase S11 family.</text>
</comment>
<keyword evidence="5" id="KW-0573">Peptidoglycan synthesis</keyword>
<dbReference type="EMBL" id="JAEHOH010000009">
    <property type="protein sequence ID" value="MBK0418848.1"/>
    <property type="molecule type" value="Genomic_DNA"/>
</dbReference>
<evidence type="ECO:0000256" key="4">
    <source>
        <dbReference type="ARBA" id="ARBA00022960"/>
    </source>
</evidence>
<keyword evidence="11" id="KW-0121">Carboxypeptidase</keyword>
<keyword evidence="3" id="KW-0378">Hydrolase</keyword>
<keyword evidence="6" id="KW-0961">Cell wall biogenesis/degradation</keyword>
<organism evidence="11 12">
    <name type="scientific">Leucobacter chromiisoli</name>
    <dbReference type="NCBI Taxonomy" id="2796471"/>
    <lineage>
        <taxon>Bacteria</taxon>
        <taxon>Bacillati</taxon>
        <taxon>Actinomycetota</taxon>
        <taxon>Actinomycetes</taxon>
        <taxon>Micrococcales</taxon>
        <taxon>Microbacteriaceae</taxon>
        <taxon>Leucobacter</taxon>
    </lineage>
</organism>
<protein>
    <submittedName>
        <fullName evidence="11">D-alanyl-D-alanine carboxypeptidase</fullName>
    </submittedName>
</protein>
<evidence type="ECO:0000313" key="12">
    <source>
        <dbReference type="Proteomes" id="UP000608530"/>
    </source>
</evidence>
<feature type="binding site" evidence="8">
    <location>
        <position position="251"/>
    </location>
    <ligand>
        <name>substrate</name>
    </ligand>
</feature>
<evidence type="ECO:0000256" key="2">
    <source>
        <dbReference type="ARBA" id="ARBA00022729"/>
    </source>
</evidence>
<feature type="active site" description="Proton acceptor" evidence="7">
    <location>
        <position position="87"/>
    </location>
</feature>
<evidence type="ECO:0000256" key="5">
    <source>
        <dbReference type="ARBA" id="ARBA00022984"/>
    </source>
</evidence>
<dbReference type="AlphaFoldDB" id="A0A934UV46"/>
<dbReference type="GO" id="GO:0006508">
    <property type="term" value="P:proteolysis"/>
    <property type="evidence" value="ECO:0007669"/>
    <property type="project" value="InterPro"/>
</dbReference>
<dbReference type="Gene3D" id="3.40.710.10">
    <property type="entry name" value="DD-peptidase/beta-lactamase superfamily"/>
    <property type="match status" value="1"/>
</dbReference>
<dbReference type="InterPro" id="IPR012338">
    <property type="entry name" value="Beta-lactam/transpept-like"/>
</dbReference>
<evidence type="ECO:0000256" key="9">
    <source>
        <dbReference type="RuleBase" id="RU004016"/>
    </source>
</evidence>
<comment type="caution">
    <text evidence="11">The sequence shown here is derived from an EMBL/GenBank/DDBJ whole genome shotgun (WGS) entry which is preliminary data.</text>
</comment>
<keyword evidence="11" id="KW-0645">Protease</keyword>
<dbReference type="InterPro" id="IPR018044">
    <property type="entry name" value="Peptidase_S11"/>
</dbReference>
<proteinExistence type="inferred from homology"/>
<dbReference type="GO" id="GO:0071555">
    <property type="term" value="P:cell wall organization"/>
    <property type="evidence" value="ECO:0007669"/>
    <property type="project" value="UniProtKB-KW"/>
</dbReference>
<evidence type="ECO:0000256" key="1">
    <source>
        <dbReference type="ARBA" id="ARBA00007164"/>
    </source>
</evidence>
<keyword evidence="12" id="KW-1185">Reference proteome</keyword>
<reference evidence="11" key="1">
    <citation type="submission" date="2020-12" db="EMBL/GenBank/DDBJ databases">
        <title>Leucobacter sp. CAS1, isolated from Chromium sludge.</title>
        <authorList>
            <person name="Xu Z."/>
        </authorList>
    </citation>
    <scope>NUCLEOTIDE SEQUENCE</scope>
    <source>
        <strain evidence="11">CSA1</strain>
    </source>
</reference>
<evidence type="ECO:0000259" key="10">
    <source>
        <dbReference type="Pfam" id="PF00768"/>
    </source>
</evidence>
<keyword evidence="2" id="KW-0732">Signal</keyword>
<dbReference type="SUPFAM" id="SSF56601">
    <property type="entry name" value="beta-lactamase/transpeptidase-like"/>
    <property type="match status" value="1"/>
</dbReference>
<dbReference type="RefSeq" id="WP_200114996.1">
    <property type="nucleotide sequence ID" value="NZ_JAEHOH010000009.1"/>
</dbReference>
<dbReference type="Pfam" id="PF00768">
    <property type="entry name" value="Peptidase_S11"/>
    <property type="match status" value="1"/>
</dbReference>
<name>A0A934UV46_9MICO</name>
<dbReference type="PANTHER" id="PTHR21581:SF33">
    <property type="entry name" value="D-ALANYL-D-ALANINE CARBOXYPEPTIDASE DACB"/>
    <property type="match status" value="1"/>
</dbReference>
<evidence type="ECO:0000313" key="11">
    <source>
        <dbReference type="EMBL" id="MBK0418848.1"/>
    </source>
</evidence>
<evidence type="ECO:0000256" key="7">
    <source>
        <dbReference type="PIRSR" id="PIRSR618044-1"/>
    </source>
</evidence>
<feature type="domain" description="Peptidase S11 D-alanyl-D-alanine carboxypeptidase A N-terminal" evidence="10">
    <location>
        <begin position="75"/>
        <end position="268"/>
    </location>
</feature>
<dbReference type="InterPro" id="IPR001967">
    <property type="entry name" value="Peptidase_S11_N"/>
</dbReference>
<dbReference type="GO" id="GO:0009252">
    <property type="term" value="P:peptidoglycan biosynthetic process"/>
    <property type="evidence" value="ECO:0007669"/>
    <property type="project" value="UniProtKB-KW"/>
</dbReference>
<dbReference type="GO" id="GO:0009002">
    <property type="term" value="F:serine-type D-Ala-D-Ala carboxypeptidase activity"/>
    <property type="evidence" value="ECO:0007669"/>
    <property type="project" value="InterPro"/>
</dbReference>
<keyword evidence="4" id="KW-0133">Cell shape</keyword>
<dbReference type="GO" id="GO:0008360">
    <property type="term" value="P:regulation of cell shape"/>
    <property type="evidence" value="ECO:0007669"/>
    <property type="project" value="UniProtKB-KW"/>
</dbReference>
<gene>
    <name evidence="11" type="ORF">JD276_07345</name>
</gene>
<dbReference type="PANTHER" id="PTHR21581">
    <property type="entry name" value="D-ALANYL-D-ALANINE CARBOXYPEPTIDASE"/>
    <property type="match status" value="1"/>
</dbReference>
<evidence type="ECO:0000256" key="8">
    <source>
        <dbReference type="PIRSR" id="PIRSR618044-2"/>
    </source>
</evidence>
<feature type="active site" description="Acyl-ester intermediate" evidence="7">
    <location>
        <position position="84"/>
    </location>
</feature>
<evidence type="ECO:0000256" key="6">
    <source>
        <dbReference type="ARBA" id="ARBA00023316"/>
    </source>
</evidence>
<evidence type="ECO:0000256" key="3">
    <source>
        <dbReference type="ARBA" id="ARBA00022801"/>
    </source>
</evidence>
<sequence>MRKRWALGTVGALIVAGGGYTWACAATPLPELRVQPAVAETAEFPADPAPAEAAVAAYPQPTAIGWAEADGVWTNDASPHPIASITKLVTALVCLEAAPLAPGEDGPVYTLTEEDERVQRELIALDGVAHPLPAGSQLTTRQLLQLALIPSSNDYAISYARATFGSEDAFLAAVAEWADRNGLETLELVEPSGMDTRNRASADDVVRIARLALQNPTITEITSMPSAEIPGIGVVESTNPLIGRPGVIGLKTGRTVDAGYNLVAAQQGSAADRSVVKIAATLGRATGEDRAASTGALLGAMDALPQTIEVAAEGERIGEVTTWTGETIDLSAERGASAVLLPGESAGRTVDLGTVGAGPSGATAGTIRVETPSGDEDVPVLVGSAIEEPDLWWRLTHPAELFG</sequence>
<dbReference type="PRINTS" id="PR00725">
    <property type="entry name" value="DADACBPTASE1"/>
</dbReference>
<accession>A0A934UV46</accession>
<dbReference type="Proteomes" id="UP000608530">
    <property type="component" value="Unassembled WGS sequence"/>
</dbReference>